<dbReference type="EMBL" id="BOOP01000021">
    <property type="protein sequence ID" value="GII39644.1"/>
    <property type="molecule type" value="Genomic_DNA"/>
</dbReference>
<evidence type="ECO:0000313" key="2">
    <source>
        <dbReference type="EMBL" id="GII39644.1"/>
    </source>
</evidence>
<dbReference type="RefSeq" id="WP_204075224.1">
    <property type="nucleotide sequence ID" value="NZ_BAABHI010000032.1"/>
</dbReference>
<keyword evidence="3" id="KW-1185">Reference proteome</keyword>
<dbReference type="InterPro" id="IPR029068">
    <property type="entry name" value="Glyas_Bleomycin-R_OHBP_Dase"/>
</dbReference>
<organism evidence="2 3">
    <name type="scientific">Planotetraspora phitsanulokensis</name>
    <dbReference type="NCBI Taxonomy" id="575192"/>
    <lineage>
        <taxon>Bacteria</taxon>
        <taxon>Bacillati</taxon>
        <taxon>Actinomycetota</taxon>
        <taxon>Actinomycetes</taxon>
        <taxon>Streptosporangiales</taxon>
        <taxon>Streptosporangiaceae</taxon>
        <taxon>Planotetraspora</taxon>
    </lineage>
</organism>
<dbReference type="PROSITE" id="PS51819">
    <property type="entry name" value="VOC"/>
    <property type="match status" value="1"/>
</dbReference>
<dbReference type="InterPro" id="IPR037523">
    <property type="entry name" value="VOC_core"/>
</dbReference>
<comment type="caution">
    <text evidence="2">The sequence shown here is derived from an EMBL/GenBank/DDBJ whole genome shotgun (WGS) entry which is preliminary data.</text>
</comment>
<accession>A0A8J3UBV7</accession>
<dbReference type="SUPFAM" id="SSF54593">
    <property type="entry name" value="Glyoxalase/Bleomycin resistance protein/Dihydroxybiphenyl dioxygenase"/>
    <property type="match status" value="1"/>
</dbReference>
<reference evidence="2 3" key="1">
    <citation type="submission" date="2021-01" db="EMBL/GenBank/DDBJ databases">
        <title>Whole genome shotgun sequence of Planotetraspora phitsanulokensis NBRC 104273.</title>
        <authorList>
            <person name="Komaki H."/>
            <person name="Tamura T."/>
        </authorList>
    </citation>
    <scope>NUCLEOTIDE SEQUENCE [LARGE SCALE GENOMIC DNA]</scope>
    <source>
        <strain evidence="2 3">NBRC 104273</strain>
    </source>
</reference>
<protein>
    <recommendedName>
        <fullName evidence="1">VOC domain-containing protein</fullName>
    </recommendedName>
</protein>
<dbReference type="Pfam" id="PF00903">
    <property type="entry name" value="Glyoxalase"/>
    <property type="match status" value="1"/>
</dbReference>
<proteinExistence type="predicted"/>
<dbReference type="AlphaFoldDB" id="A0A8J3UBV7"/>
<evidence type="ECO:0000313" key="3">
    <source>
        <dbReference type="Proteomes" id="UP000622547"/>
    </source>
</evidence>
<dbReference type="Proteomes" id="UP000622547">
    <property type="component" value="Unassembled WGS sequence"/>
</dbReference>
<gene>
    <name evidence="2" type="ORF">Pph01_46470</name>
</gene>
<sequence>MNIVSSAVSLKVTDPATSSRFFTTHLGFREVLIGEEFAALGRDDAAVDLVLVRHDPETDPPGFGPTGVIVSFAVTGIAAEYERLQNEGAGISVPLYREPWGELAMRLVDPNGVVVQLTEWVPPAGA</sequence>
<dbReference type="InterPro" id="IPR004360">
    <property type="entry name" value="Glyas_Fos-R_dOase_dom"/>
</dbReference>
<dbReference type="Gene3D" id="3.10.180.10">
    <property type="entry name" value="2,3-Dihydroxybiphenyl 1,2-Dioxygenase, domain 1"/>
    <property type="match status" value="1"/>
</dbReference>
<evidence type="ECO:0000259" key="1">
    <source>
        <dbReference type="PROSITE" id="PS51819"/>
    </source>
</evidence>
<name>A0A8J3UBV7_9ACTN</name>
<feature type="domain" description="VOC" evidence="1">
    <location>
        <begin position="3"/>
        <end position="120"/>
    </location>
</feature>